<sequence length="135" mass="15988">MGSSSYKLLFTVMVVMTSVVLRSPMAASVMADITIYNQLVLGQTLRAHCWSNNTDFEEQEIEAEDYWDFTFGLDYRRRTRFDCTFKWDDVVHSYPIYIQTRDFCKNFKCTWAILDDGPCLLQLNKEDSRICYRWS</sequence>
<protein>
    <submittedName>
        <fullName evidence="1">Uncharacterized protein</fullName>
    </submittedName>
</protein>
<comment type="caution">
    <text evidence="1">The sequence shown here is derived from an EMBL/GenBank/DDBJ whole genome shotgun (WGS) entry which is preliminary data.</text>
</comment>
<proteinExistence type="predicted"/>
<gene>
    <name evidence="1" type="ORF">MLD38_030826</name>
</gene>
<dbReference type="Proteomes" id="UP001057402">
    <property type="component" value="Chromosome 9"/>
</dbReference>
<accession>A0ACB9MM98</accession>
<evidence type="ECO:0000313" key="1">
    <source>
        <dbReference type="EMBL" id="KAI4325423.1"/>
    </source>
</evidence>
<keyword evidence="2" id="KW-1185">Reference proteome</keyword>
<evidence type="ECO:0000313" key="2">
    <source>
        <dbReference type="Proteomes" id="UP001057402"/>
    </source>
</evidence>
<dbReference type="EMBL" id="CM042888">
    <property type="protein sequence ID" value="KAI4325423.1"/>
    <property type="molecule type" value="Genomic_DNA"/>
</dbReference>
<name>A0ACB9MM98_9MYRT</name>
<reference evidence="2" key="1">
    <citation type="journal article" date="2023" name="Front. Plant Sci.">
        <title>Chromosomal-level genome assembly of Melastoma candidum provides insights into trichome evolution.</title>
        <authorList>
            <person name="Zhong Y."/>
            <person name="Wu W."/>
            <person name="Sun C."/>
            <person name="Zou P."/>
            <person name="Liu Y."/>
            <person name="Dai S."/>
            <person name="Zhou R."/>
        </authorList>
    </citation>
    <scope>NUCLEOTIDE SEQUENCE [LARGE SCALE GENOMIC DNA]</scope>
</reference>
<organism evidence="1 2">
    <name type="scientific">Melastoma candidum</name>
    <dbReference type="NCBI Taxonomy" id="119954"/>
    <lineage>
        <taxon>Eukaryota</taxon>
        <taxon>Viridiplantae</taxon>
        <taxon>Streptophyta</taxon>
        <taxon>Embryophyta</taxon>
        <taxon>Tracheophyta</taxon>
        <taxon>Spermatophyta</taxon>
        <taxon>Magnoliopsida</taxon>
        <taxon>eudicotyledons</taxon>
        <taxon>Gunneridae</taxon>
        <taxon>Pentapetalae</taxon>
        <taxon>rosids</taxon>
        <taxon>malvids</taxon>
        <taxon>Myrtales</taxon>
        <taxon>Melastomataceae</taxon>
        <taxon>Melastomatoideae</taxon>
        <taxon>Melastomateae</taxon>
        <taxon>Melastoma</taxon>
    </lineage>
</organism>